<evidence type="ECO:0000256" key="1">
    <source>
        <dbReference type="SAM" id="MobiDB-lite"/>
    </source>
</evidence>
<dbReference type="GeneID" id="87865919"/>
<comment type="caution">
    <text evidence="2">The sequence shown here is derived from an EMBL/GenBank/DDBJ whole genome shotgun (WGS) entry which is preliminary data.</text>
</comment>
<sequence length="93" mass="10035">MSVDSSGANTAVFPRTVVFDRAQGKAVPNDRLHPHIVLPATETLPASPGPGEPPRTQASHRDGTKWKILRLPDGRVTSSVHTLSRHRLSSIVP</sequence>
<dbReference type="RefSeq" id="XP_062682820.1">
    <property type="nucleotide sequence ID" value="XM_062828765.1"/>
</dbReference>
<dbReference type="EMBL" id="JAUEPP010000003">
    <property type="protein sequence ID" value="KAK3347738.1"/>
    <property type="molecule type" value="Genomic_DNA"/>
</dbReference>
<dbReference type="AlphaFoldDB" id="A0AAE0MU17"/>
<gene>
    <name evidence="2" type="ORF">B0H65DRAFT_521988</name>
</gene>
<evidence type="ECO:0000313" key="3">
    <source>
        <dbReference type="Proteomes" id="UP001278500"/>
    </source>
</evidence>
<name>A0AAE0MU17_9PEZI</name>
<reference evidence="2" key="2">
    <citation type="submission" date="2023-06" db="EMBL/GenBank/DDBJ databases">
        <authorList>
            <consortium name="Lawrence Berkeley National Laboratory"/>
            <person name="Haridas S."/>
            <person name="Hensen N."/>
            <person name="Bonometti L."/>
            <person name="Westerberg I."/>
            <person name="Brannstrom I.O."/>
            <person name="Guillou S."/>
            <person name="Cros-Aarteil S."/>
            <person name="Calhoun S."/>
            <person name="Kuo A."/>
            <person name="Mondo S."/>
            <person name="Pangilinan J."/>
            <person name="Riley R."/>
            <person name="Labutti K."/>
            <person name="Andreopoulos B."/>
            <person name="Lipzen A."/>
            <person name="Chen C."/>
            <person name="Yanf M."/>
            <person name="Daum C."/>
            <person name="Ng V."/>
            <person name="Clum A."/>
            <person name="Steindorff A."/>
            <person name="Ohm R."/>
            <person name="Martin F."/>
            <person name="Silar P."/>
            <person name="Natvig D."/>
            <person name="Lalanne C."/>
            <person name="Gautier V."/>
            <person name="Ament-Velasquez S.L."/>
            <person name="Kruys A."/>
            <person name="Hutchinson M.I."/>
            <person name="Powell A.J."/>
            <person name="Barry K."/>
            <person name="Miller A.N."/>
            <person name="Grigoriev I.V."/>
            <person name="Debuchy R."/>
            <person name="Gladieux P."/>
            <person name="Thoren M.H."/>
            <person name="Johannesson H."/>
        </authorList>
    </citation>
    <scope>NUCLEOTIDE SEQUENCE</scope>
    <source>
        <strain evidence="2">CBS 560.94</strain>
    </source>
</reference>
<protein>
    <submittedName>
        <fullName evidence="2">Uncharacterized protein</fullName>
    </submittedName>
</protein>
<dbReference type="Proteomes" id="UP001278500">
    <property type="component" value="Unassembled WGS sequence"/>
</dbReference>
<feature type="region of interest" description="Disordered" evidence="1">
    <location>
        <begin position="41"/>
        <end position="64"/>
    </location>
</feature>
<accession>A0AAE0MU17</accession>
<organism evidence="2 3">
    <name type="scientific">Neurospora tetraspora</name>
    <dbReference type="NCBI Taxonomy" id="94610"/>
    <lineage>
        <taxon>Eukaryota</taxon>
        <taxon>Fungi</taxon>
        <taxon>Dikarya</taxon>
        <taxon>Ascomycota</taxon>
        <taxon>Pezizomycotina</taxon>
        <taxon>Sordariomycetes</taxon>
        <taxon>Sordariomycetidae</taxon>
        <taxon>Sordariales</taxon>
        <taxon>Sordariaceae</taxon>
        <taxon>Neurospora</taxon>
    </lineage>
</organism>
<evidence type="ECO:0000313" key="2">
    <source>
        <dbReference type="EMBL" id="KAK3347738.1"/>
    </source>
</evidence>
<reference evidence="2" key="1">
    <citation type="journal article" date="2023" name="Mol. Phylogenet. Evol.">
        <title>Genome-scale phylogeny and comparative genomics of the fungal order Sordariales.</title>
        <authorList>
            <person name="Hensen N."/>
            <person name="Bonometti L."/>
            <person name="Westerberg I."/>
            <person name="Brannstrom I.O."/>
            <person name="Guillou S."/>
            <person name="Cros-Aarteil S."/>
            <person name="Calhoun S."/>
            <person name="Haridas S."/>
            <person name="Kuo A."/>
            <person name="Mondo S."/>
            <person name="Pangilinan J."/>
            <person name="Riley R."/>
            <person name="LaButti K."/>
            <person name="Andreopoulos B."/>
            <person name="Lipzen A."/>
            <person name="Chen C."/>
            <person name="Yan M."/>
            <person name="Daum C."/>
            <person name="Ng V."/>
            <person name="Clum A."/>
            <person name="Steindorff A."/>
            <person name="Ohm R.A."/>
            <person name="Martin F."/>
            <person name="Silar P."/>
            <person name="Natvig D.O."/>
            <person name="Lalanne C."/>
            <person name="Gautier V."/>
            <person name="Ament-Velasquez S.L."/>
            <person name="Kruys A."/>
            <person name="Hutchinson M.I."/>
            <person name="Powell A.J."/>
            <person name="Barry K."/>
            <person name="Miller A.N."/>
            <person name="Grigoriev I.V."/>
            <person name="Debuchy R."/>
            <person name="Gladieux P."/>
            <person name="Hiltunen Thoren M."/>
            <person name="Johannesson H."/>
        </authorList>
    </citation>
    <scope>NUCLEOTIDE SEQUENCE</scope>
    <source>
        <strain evidence="2">CBS 560.94</strain>
    </source>
</reference>
<keyword evidence="3" id="KW-1185">Reference proteome</keyword>
<proteinExistence type="predicted"/>